<dbReference type="Pfam" id="PF00385">
    <property type="entry name" value="Chromo"/>
    <property type="match status" value="1"/>
</dbReference>
<gene>
    <name evidence="2" type="ORF">BGZ80_005148</name>
</gene>
<proteinExistence type="predicted"/>
<accession>A0A9P6MKW1</accession>
<dbReference type="AlphaFoldDB" id="A0A9P6MKW1"/>
<reference evidence="2" key="1">
    <citation type="journal article" date="2020" name="Fungal Divers.">
        <title>Resolving the Mortierellaceae phylogeny through synthesis of multi-gene phylogenetics and phylogenomics.</title>
        <authorList>
            <person name="Vandepol N."/>
            <person name="Liber J."/>
            <person name="Desiro A."/>
            <person name="Na H."/>
            <person name="Kennedy M."/>
            <person name="Barry K."/>
            <person name="Grigoriev I.V."/>
            <person name="Miller A.N."/>
            <person name="O'Donnell K."/>
            <person name="Stajich J.E."/>
            <person name="Bonito G."/>
        </authorList>
    </citation>
    <scope>NUCLEOTIDE SEQUENCE</scope>
    <source>
        <strain evidence="2">NRRL 2769</strain>
    </source>
</reference>
<dbReference type="Gene3D" id="2.40.50.40">
    <property type="match status" value="1"/>
</dbReference>
<protein>
    <recommendedName>
        <fullName evidence="1">Chromo domain-containing protein</fullName>
    </recommendedName>
</protein>
<dbReference type="InterPro" id="IPR000953">
    <property type="entry name" value="Chromo/chromo_shadow_dom"/>
</dbReference>
<name>A0A9P6MKW1_9FUNG</name>
<keyword evidence="3" id="KW-1185">Reference proteome</keyword>
<feature type="domain" description="Chromo" evidence="1">
    <location>
        <begin position="215"/>
        <end position="268"/>
    </location>
</feature>
<dbReference type="SUPFAM" id="SSF54160">
    <property type="entry name" value="Chromo domain-like"/>
    <property type="match status" value="1"/>
</dbReference>
<evidence type="ECO:0000313" key="3">
    <source>
        <dbReference type="Proteomes" id="UP000703661"/>
    </source>
</evidence>
<dbReference type="PROSITE" id="PS50013">
    <property type="entry name" value="CHROMO_2"/>
    <property type="match status" value="1"/>
</dbReference>
<sequence length="268" mass="31065">MNNIVLFASEPAPCRDYNDGTMLVKMNIASHIHKLDCITLDGGYSGFVRQIVEPSDALSYENFSFPVRKTREITMTDQELHYNKAFGGFRSSIEGCFGDMQSTFSKLMHDAPIRFSDAKTFDLQFKLCCLLMNIKKVVSIHNIATQTHHAFWMQDAFDFSDSNEYQAAYEKLPSIKFKLNHGRSLLELQEAFLSVAISQLDYADETMAETMQERYEVARILDHRGEDDDMEFLVQWKGFEVSEATWMTLQHFNYKQCIQDNWKTKISF</sequence>
<dbReference type="InterPro" id="IPR023780">
    <property type="entry name" value="Chromo_domain"/>
</dbReference>
<dbReference type="InterPro" id="IPR016197">
    <property type="entry name" value="Chromo-like_dom_sf"/>
</dbReference>
<organism evidence="2 3">
    <name type="scientific">Entomortierella chlamydospora</name>
    <dbReference type="NCBI Taxonomy" id="101097"/>
    <lineage>
        <taxon>Eukaryota</taxon>
        <taxon>Fungi</taxon>
        <taxon>Fungi incertae sedis</taxon>
        <taxon>Mucoromycota</taxon>
        <taxon>Mortierellomycotina</taxon>
        <taxon>Mortierellomycetes</taxon>
        <taxon>Mortierellales</taxon>
        <taxon>Mortierellaceae</taxon>
        <taxon>Entomortierella</taxon>
    </lineage>
</organism>
<dbReference type="Proteomes" id="UP000703661">
    <property type="component" value="Unassembled WGS sequence"/>
</dbReference>
<comment type="caution">
    <text evidence="2">The sequence shown here is derived from an EMBL/GenBank/DDBJ whole genome shotgun (WGS) entry which is preliminary data.</text>
</comment>
<dbReference type="EMBL" id="JAAAID010002556">
    <property type="protein sequence ID" value="KAG0006764.1"/>
    <property type="molecule type" value="Genomic_DNA"/>
</dbReference>
<evidence type="ECO:0000313" key="2">
    <source>
        <dbReference type="EMBL" id="KAG0006764.1"/>
    </source>
</evidence>
<dbReference type="SMART" id="SM00298">
    <property type="entry name" value="CHROMO"/>
    <property type="match status" value="1"/>
</dbReference>
<feature type="non-terminal residue" evidence="2">
    <location>
        <position position="1"/>
    </location>
</feature>
<evidence type="ECO:0000259" key="1">
    <source>
        <dbReference type="PROSITE" id="PS50013"/>
    </source>
</evidence>